<evidence type="ECO:0000313" key="1">
    <source>
        <dbReference type="EMBL" id="KAE9003918.1"/>
    </source>
</evidence>
<dbReference type="EMBL" id="QXFY01001054">
    <property type="protein sequence ID" value="KAE9329826.1"/>
    <property type="molecule type" value="Genomic_DNA"/>
</dbReference>
<evidence type="ECO:0000313" key="2">
    <source>
        <dbReference type="EMBL" id="KAE9329826.1"/>
    </source>
</evidence>
<organism evidence="1 3">
    <name type="scientific">Phytophthora fragariae</name>
    <dbReference type="NCBI Taxonomy" id="53985"/>
    <lineage>
        <taxon>Eukaryota</taxon>
        <taxon>Sar</taxon>
        <taxon>Stramenopiles</taxon>
        <taxon>Oomycota</taxon>
        <taxon>Peronosporomycetes</taxon>
        <taxon>Peronosporales</taxon>
        <taxon>Peronosporaceae</taxon>
        <taxon>Phytophthora</taxon>
    </lineage>
</organism>
<gene>
    <name evidence="2" type="ORF">PF008_g15846</name>
    <name evidence="1" type="ORF">PF011_g12681</name>
</gene>
<dbReference type="Proteomes" id="UP000486351">
    <property type="component" value="Unassembled WGS sequence"/>
</dbReference>
<dbReference type="EMBL" id="QXFW01000747">
    <property type="protein sequence ID" value="KAE9003918.1"/>
    <property type="molecule type" value="Genomic_DNA"/>
</dbReference>
<proteinExistence type="predicted"/>
<accession>A0A6A3KEA8</accession>
<dbReference type="AlphaFoldDB" id="A0A6A3KEA8"/>
<sequence>MVKLNSLSFMSTCAALTSCARAHEAPIAAVSCAAPNRRKSAPTSIAAPKSQ</sequence>
<protein>
    <submittedName>
        <fullName evidence="1">Uncharacterized protein</fullName>
    </submittedName>
</protein>
<reference evidence="3 4" key="1">
    <citation type="submission" date="2018-09" db="EMBL/GenBank/DDBJ databases">
        <title>Genomic investigation of the strawberry pathogen Phytophthora fragariae indicates pathogenicity is determined by transcriptional variation in three key races.</title>
        <authorList>
            <person name="Adams T.M."/>
            <person name="Armitage A.D."/>
            <person name="Sobczyk M.K."/>
            <person name="Bates H.J."/>
            <person name="Dunwell J.M."/>
            <person name="Nellist C.F."/>
            <person name="Harrison R.J."/>
        </authorList>
    </citation>
    <scope>NUCLEOTIDE SEQUENCE [LARGE SCALE GENOMIC DNA]</scope>
    <source>
        <strain evidence="2 4">NOV-77</strain>
        <strain evidence="1 3">SCRP245</strain>
    </source>
</reference>
<dbReference type="PROSITE" id="PS51257">
    <property type="entry name" value="PROKAR_LIPOPROTEIN"/>
    <property type="match status" value="1"/>
</dbReference>
<name>A0A6A3KEA8_9STRA</name>
<comment type="caution">
    <text evidence="1">The sequence shown here is derived from an EMBL/GenBank/DDBJ whole genome shotgun (WGS) entry which is preliminary data.</text>
</comment>
<evidence type="ECO:0000313" key="4">
    <source>
        <dbReference type="Proteomes" id="UP000486351"/>
    </source>
</evidence>
<evidence type="ECO:0000313" key="3">
    <source>
        <dbReference type="Proteomes" id="UP000460718"/>
    </source>
</evidence>
<dbReference type="Proteomes" id="UP000460718">
    <property type="component" value="Unassembled WGS sequence"/>
</dbReference>